<reference evidence="3" key="1">
    <citation type="submission" date="2020-06" db="EMBL/GenBank/DDBJ databases">
        <authorList>
            <person name="Li T."/>
            <person name="Hu X."/>
            <person name="Zhang T."/>
            <person name="Song X."/>
            <person name="Zhang H."/>
            <person name="Dai N."/>
            <person name="Sheng W."/>
            <person name="Hou X."/>
            <person name="Wei L."/>
        </authorList>
    </citation>
    <scope>NUCLEOTIDE SEQUENCE</scope>
    <source>
        <strain evidence="3">G02</strain>
        <tissue evidence="3">Leaf</tissue>
    </source>
</reference>
<feature type="region of interest" description="Disordered" evidence="1">
    <location>
        <begin position="397"/>
        <end position="419"/>
    </location>
</feature>
<feature type="region of interest" description="Disordered" evidence="1">
    <location>
        <begin position="124"/>
        <end position="159"/>
    </location>
</feature>
<evidence type="ECO:0000256" key="1">
    <source>
        <dbReference type="SAM" id="MobiDB-lite"/>
    </source>
</evidence>
<feature type="compositionally biased region" description="Polar residues" evidence="1">
    <location>
        <begin position="127"/>
        <end position="138"/>
    </location>
</feature>
<sequence length="419" mass="46759">MARTLPLKQFEVSSTRDVGLSKRPSELLAVIRPPSRRGSVADHHQSPRLVVPNLLRPASTIFINSLRKSQKISQKFFAVGSAISPPSDGGLLAESHRWNRLSKAHPPIRSEMAIAASAELAPLTADSGESSPNSTESTQPSSPVQQQQKQQKQQQNPKKSFAEILTGSNKQRYDNLQKFFLADSTPTKVGTRVDIDGRPTLIFNDMETLSFVATYRYVLVGKFSHGAPQYQHLHRLIAGLGIKGAFTISMINAKHVLISLSNEADHSHLWLRRIWHVQGFQMRVSKWTPTFTPEQESSIVPVWVCFPELPAHLFHKDALFAVASMIGTPLQIDDFTFNHSRLSKARVGIEINLTKPLVEEFDLKINGITIRQKVEYEQVPKYCNLCKHVGHDNLECSSKGNAPRPPPPPNENGRKLPSI</sequence>
<dbReference type="Pfam" id="PF14111">
    <property type="entry name" value="DUF4283"/>
    <property type="match status" value="1"/>
</dbReference>
<dbReference type="PANTHER" id="PTHR31286:SF179">
    <property type="entry name" value="RNASE H TYPE-1 DOMAIN-CONTAINING PROTEIN"/>
    <property type="match status" value="1"/>
</dbReference>
<evidence type="ECO:0000313" key="3">
    <source>
        <dbReference type="EMBL" id="KAL0339492.1"/>
    </source>
</evidence>
<feature type="compositionally biased region" description="Low complexity" evidence="1">
    <location>
        <begin position="139"/>
        <end position="159"/>
    </location>
</feature>
<gene>
    <name evidence="3" type="ORF">Sradi_4466000</name>
</gene>
<proteinExistence type="predicted"/>
<reference evidence="3" key="2">
    <citation type="journal article" date="2024" name="Plant">
        <title>Genomic evolution and insights into agronomic trait innovations of Sesamum species.</title>
        <authorList>
            <person name="Miao H."/>
            <person name="Wang L."/>
            <person name="Qu L."/>
            <person name="Liu H."/>
            <person name="Sun Y."/>
            <person name="Le M."/>
            <person name="Wang Q."/>
            <person name="Wei S."/>
            <person name="Zheng Y."/>
            <person name="Lin W."/>
            <person name="Duan Y."/>
            <person name="Cao H."/>
            <person name="Xiong S."/>
            <person name="Wang X."/>
            <person name="Wei L."/>
            <person name="Li C."/>
            <person name="Ma Q."/>
            <person name="Ju M."/>
            <person name="Zhao R."/>
            <person name="Li G."/>
            <person name="Mu C."/>
            <person name="Tian Q."/>
            <person name="Mei H."/>
            <person name="Zhang T."/>
            <person name="Gao T."/>
            <person name="Zhang H."/>
        </authorList>
    </citation>
    <scope>NUCLEOTIDE SEQUENCE</scope>
    <source>
        <strain evidence="3">G02</strain>
    </source>
</reference>
<evidence type="ECO:0000259" key="2">
    <source>
        <dbReference type="Pfam" id="PF14111"/>
    </source>
</evidence>
<accession>A0AAW2N9B5</accession>
<feature type="domain" description="DUF4283" evidence="2">
    <location>
        <begin position="216"/>
        <end position="295"/>
    </location>
</feature>
<dbReference type="AlphaFoldDB" id="A0AAW2N9B5"/>
<dbReference type="InterPro" id="IPR040256">
    <property type="entry name" value="At4g02000-like"/>
</dbReference>
<organism evidence="3">
    <name type="scientific">Sesamum radiatum</name>
    <name type="common">Black benniseed</name>
    <dbReference type="NCBI Taxonomy" id="300843"/>
    <lineage>
        <taxon>Eukaryota</taxon>
        <taxon>Viridiplantae</taxon>
        <taxon>Streptophyta</taxon>
        <taxon>Embryophyta</taxon>
        <taxon>Tracheophyta</taxon>
        <taxon>Spermatophyta</taxon>
        <taxon>Magnoliopsida</taxon>
        <taxon>eudicotyledons</taxon>
        <taxon>Gunneridae</taxon>
        <taxon>Pentapetalae</taxon>
        <taxon>asterids</taxon>
        <taxon>lamiids</taxon>
        <taxon>Lamiales</taxon>
        <taxon>Pedaliaceae</taxon>
        <taxon>Sesamum</taxon>
    </lineage>
</organism>
<name>A0AAW2N9B5_SESRA</name>
<protein>
    <recommendedName>
        <fullName evidence="2">DUF4283 domain-containing protein</fullName>
    </recommendedName>
</protein>
<dbReference type="InterPro" id="IPR025558">
    <property type="entry name" value="DUF4283"/>
</dbReference>
<comment type="caution">
    <text evidence="3">The sequence shown here is derived from an EMBL/GenBank/DDBJ whole genome shotgun (WGS) entry which is preliminary data.</text>
</comment>
<dbReference type="PANTHER" id="PTHR31286">
    <property type="entry name" value="GLYCINE-RICH CELL WALL STRUCTURAL PROTEIN 1.8-LIKE"/>
    <property type="match status" value="1"/>
</dbReference>
<dbReference type="EMBL" id="JACGWJ010000020">
    <property type="protein sequence ID" value="KAL0339492.1"/>
    <property type="molecule type" value="Genomic_DNA"/>
</dbReference>